<dbReference type="GO" id="GO:0005789">
    <property type="term" value="C:endoplasmic reticulum membrane"/>
    <property type="evidence" value="ECO:0007669"/>
    <property type="project" value="TreeGrafter"/>
</dbReference>
<proteinExistence type="predicted"/>
<dbReference type="HOGENOM" id="CLU_055016_1_0_1"/>
<keyword evidence="6 9" id="KW-1133">Transmembrane helix</keyword>
<dbReference type="InterPro" id="IPR013083">
    <property type="entry name" value="Znf_RING/FYVE/PHD"/>
</dbReference>
<dbReference type="PANTHER" id="PTHR13407">
    <property type="entry name" value="RNF121 PROTEIN"/>
    <property type="match status" value="1"/>
</dbReference>
<keyword evidence="5" id="KW-0862">Zinc</keyword>
<sequence>MAGGISHNHGENDLLPTVSGDIDISKLTDEERWRYEHHQMHEKHRGHDSMHVLMIFIFFTTLFIAQFAVIEWKKRHFKSYQSVSLVGMWLIPLIISVINGWFRFGIIWVVYTILTGIVMRKAMQKPISGTTPRLVYKWFYLLYKISYALGIFGHIMMMLTLLGLNHVFNAKSSTWMDVGLLSLFYGLYYGVLSRDIAEISTDKMAAHVGYYTTSGMPVRRLEPYVCAVCGNEILVKNNDAAVVEKTYKLTCNHTFHEFCIRGWCIVGKKQTCPYCKEKVDLKRMFCNPWERPHMFYGQLLDWIRYLVVWQPLIITVVQGINWLLGLE</sequence>
<dbReference type="InterPro" id="IPR018957">
    <property type="entry name" value="Znf_C3HC4_RING-type"/>
</dbReference>
<dbReference type="Proteomes" id="UP000014500">
    <property type="component" value="Unassembled WGS sequence"/>
</dbReference>
<dbReference type="GO" id="GO:0008270">
    <property type="term" value="F:zinc ion binding"/>
    <property type="evidence" value="ECO:0007669"/>
    <property type="project" value="UniProtKB-KW"/>
</dbReference>
<feature type="transmembrane region" description="Helical" evidence="9">
    <location>
        <begin position="174"/>
        <end position="192"/>
    </location>
</feature>
<dbReference type="GO" id="GO:0061630">
    <property type="term" value="F:ubiquitin protein ligase activity"/>
    <property type="evidence" value="ECO:0007669"/>
    <property type="project" value="TreeGrafter"/>
</dbReference>
<evidence type="ECO:0000313" key="12">
    <source>
        <dbReference type="Proteomes" id="UP000014500"/>
    </source>
</evidence>
<dbReference type="CDD" id="cd16475">
    <property type="entry name" value="RING-H2_RNF121-like"/>
    <property type="match status" value="1"/>
</dbReference>
<evidence type="ECO:0000256" key="9">
    <source>
        <dbReference type="SAM" id="Phobius"/>
    </source>
</evidence>
<dbReference type="FunFam" id="3.30.40.10:FF:000074">
    <property type="entry name" value="Ring finger protein 121"/>
    <property type="match status" value="1"/>
</dbReference>
<keyword evidence="7 9" id="KW-0472">Membrane</keyword>
<dbReference type="STRING" id="126957.T1IV29"/>
<dbReference type="PANTHER" id="PTHR13407:SF0">
    <property type="entry name" value="FI05221P"/>
    <property type="match status" value="1"/>
</dbReference>
<evidence type="ECO:0000256" key="4">
    <source>
        <dbReference type="ARBA" id="ARBA00022771"/>
    </source>
</evidence>
<keyword evidence="4 8" id="KW-0863">Zinc-finger</keyword>
<evidence type="ECO:0000313" key="11">
    <source>
        <dbReference type="EnsemblMetazoa" id="SMAR005018-PA"/>
    </source>
</evidence>
<evidence type="ECO:0000256" key="8">
    <source>
        <dbReference type="PROSITE-ProRule" id="PRU00175"/>
    </source>
</evidence>
<dbReference type="PhylomeDB" id="T1IV29"/>
<organism evidence="11 12">
    <name type="scientific">Strigamia maritima</name>
    <name type="common">European centipede</name>
    <name type="synonym">Geophilus maritimus</name>
    <dbReference type="NCBI Taxonomy" id="126957"/>
    <lineage>
        <taxon>Eukaryota</taxon>
        <taxon>Metazoa</taxon>
        <taxon>Ecdysozoa</taxon>
        <taxon>Arthropoda</taxon>
        <taxon>Myriapoda</taxon>
        <taxon>Chilopoda</taxon>
        <taxon>Pleurostigmophora</taxon>
        <taxon>Geophilomorpha</taxon>
        <taxon>Linotaeniidae</taxon>
        <taxon>Strigamia</taxon>
    </lineage>
</organism>
<dbReference type="EMBL" id="JH431572">
    <property type="status" value="NOT_ANNOTATED_CDS"/>
    <property type="molecule type" value="Genomic_DNA"/>
</dbReference>
<evidence type="ECO:0000256" key="5">
    <source>
        <dbReference type="ARBA" id="ARBA00022833"/>
    </source>
</evidence>
<evidence type="ECO:0000259" key="10">
    <source>
        <dbReference type="PROSITE" id="PS50089"/>
    </source>
</evidence>
<keyword evidence="3" id="KW-0479">Metal-binding</keyword>
<accession>T1IV29</accession>
<dbReference type="Gene3D" id="3.30.40.10">
    <property type="entry name" value="Zinc/RING finger domain, C3HC4 (zinc finger)"/>
    <property type="match status" value="1"/>
</dbReference>
<feature type="transmembrane region" description="Helical" evidence="9">
    <location>
        <begin position="302"/>
        <end position="324"/>
    </location>
</feature>
<keyword evidence="2 9" id="KW-0812">Transmembrane</keyword>
<name>T1IV29_STRMM</name>
<dbReference type="SUPFAM" id="SSF57850">
    <property type="entry name" value="RING/U-box"/>
    <property type="match status" value="1"/>
</dbReference>
<feature type="transmembrane region" description="Helical" evidence="9">
    <location>
        <begin position="101"/>
        <end position="119"/>
    </location>
</feature>
<dbReference type="OMA" id="PYWERTH"/>
<feature type="transmembrane region" description="Helical" evidence="9">
    <location>
        <begin position="140"/>
        <end position="162"/>
    </location>
</feature>
<evidence type="ECO:0000256" key="2">
    <source>
        <dbReference type="ARBA" id="ARBA00022692"/>
    </source>
</evidence>
<dbReference type="SMART" id="SM00184">
    <property type="entry name" value="RING"/>
    <property type="match status" value="1"/>
</dbReference>
<dbReference type="GO" id="GO:0000139">
    <property type="term" value="C:Golgi membrane"/>
    <property type="evidence" value="ECO:0007669"/>
    <property type="project" value="TreeGrafter"/>
</dbReference>
<dbReference type="InterPro" id="IPR040176">
    <property type="entry name" value="RNF121/RNF175"/>
</dbReference>
<reference evidence="11" key="2">
    <citation type="submission" date="2015-02" db="UniProtKB">
        <authorList>
            <consortium name="EnsemblMetazoa"/>
        </authorList>
    </citation>
    <scope>IDENTIFICATION</scope>
</reference>
<dbReference type="PROSITE" id="PS50089">
    <property type="entry name" value="ZF_RING_2"/>
    <property type="match status" value="1"/>
</dbReference>
<evidence type="ECO:0000256" key="3">
    <source>
        <dbReference type="ARBA" id="ARBA00022723"/>
    </source>
</evidence>
<dbReference type="eggNOG" id="KOG1734">
    <property type="taxonomic scope" value="Eukaryota"/>
</dbReference>
<evidence type="ECO:0000256" key="6">
    <source>
        <dbReference type="ARBA" id="ARBA00022989"/>
    </source>
</evidence>
<keyword evidence="12" id="KW-1185">Reference proteome</keyword>
<protein>
    <recommendedName>
        <fullName evidence="10">RING-type domain-containing protein</fullName>
    </recommendedName>
</protein>
<evidence type="ECO:0000256" key="7">
    <source>
        <dbReference type="ARBA" id="ARBA00023136"/>
    </source>
</evidence>
<dbReference type="GO" id="GO:0036503">
    <property type="term" value="P:ERAD pathway"/>
    <property type="evidence" value="ECO:0007669"/>
    <property type="project" value="TreeGrafter"/>
</dbReference>
<dbReference type="InterPro" id="IPR001841">
    <property type="entry name" value="Znf_RING"/>
</dbReference>
<feature type="domain" description="RING-type" evidence="10">
    <location>
        <begin position="226"/>
        <end position="276"/>
    </location>
</feature>
<reference evidence="12" key="1">
    <citation type="submission" date="2011-05" db="EMBL/GenBank/DDBJ databases">
        <authorList>
            <person name="Richards S.R."/>
            <person name="Qu J."/>
            <person name="Jiang H."/>
            <person name="Jhangiani S.N."/>
            <person name="Agravi P."/>
            <person name="Goodspeed R."/>
            <person name="Gross S."/>
            <person name="Mandapat C."/>
            <person name="Jackson L."/>
            <person name="Mathew T."/>
            <person name="Pu L."/>
            <person name="Thornton R."/>
            <person name="Saada N."/>
            <person name="Wilczek-Boney K.B."/>
            <person name="Lee S."/>
            <person name="Kovar C."/>
            <person name="Wu Y."/>
            <person name="Scherer S.E."/>
            <person name="Worley K.C."/>
            <person name="Muzny D.M."/>
            <person name="Gibbs R."/>
        </authorList>
    </citation>
    <scope>NUCLEOTIDE SEQUENCE</scope>
    <source>
        <strain evidence="12">Brora</strain>
    </source>
</reference>
<dbReference type="Pfam" id="PF00097">
    <property type="entry name" value="zf-C3HC4"/>
    <property type="match status" value="1"/>
</dbReference>
<dbReference type="AlphaFoldDB" id="T1IV29"/>
<evidence type="ECO:0000256" key="1">
    <source>
        <dbReference type="ARBA" id="ARBA00004141"/>
    </source>
</evidence>
<dbReference type="EnsemblMetazoa" id="SMAR005018-RA">
    <property type="protein sequence ID" value="SMAR005018-PA"/>
    <property type="gene ID" value="SMAR005018"/>
</dbReference>
<feature type="transmembrane region" description="Helical" evidence="9">
    <location>
        <begin position="50"/>
        <end position="70"/>
    </location>
</feature>
<comment type="subcellular location">
    <subcellularLocation>
        <location evidence="1">Membrane</location>
        <topology evidence="1">Multi-pass membrane protein</topology>
    </subcellularLocation>
</comment>